<dbReference type="Proteomes" id="UP000053240">
    <property type="component" value="Unassembled WGS sequence"/>
</dbReference>
<gene>
    <name evidence="2" type="ORF">RR48_14743</name>
</gene>
<dbReference type="EMBL" id="KQ460883">
    <property type="protein sequence ID" value="KPJ11104.1"/>
    <property type="molecule type" value="Genomic_DNA"/>
</dbReference>
<name>A0A194R0R7_PAPMA</name>
<organism evidence="2 3">
    <name type="scientific">Papilio machaon</name>
    <name type="common">Old World swallowtail butterfly</name>
    <dbReference type="NCBI Taxonomy" id="76193"/>
    <lineage>
        <taxon>Eukaryota</taxon>
        <taxon>Metazoa</taxon>
        <taxon>Ecdysozoa</taxon>
        <taxon>Arthropoda</taxon>
        <taxon>Hexapoda</taxon>
        <taxon>Insecta</taxon>
        <taxon>Pterygota</taxon>
        <taxon>Neoptera</taxon>
        <taxon>Endopterygota</taxon>
        <taxon>Lepidoptera</taxon>
        <taxon>Glossata</taxon>
        <taxon>Ditrysia</taxon>
        <taxon>Papilionoidea</taxon>
        <taxon>Papilionidae</taxon>
        <taxon>Papilioninae</taxon>
        <taxon>Papilio</taxon>
    </lineage>
</organism>
<feature type="signal peptide" evidence="1">
    <location>
        <begin position="1"/>
        <end position="34"/>
    </location>
</feature>
<accession>A0A194R0R7</accession>
<evidence type="ECO:0000256" key="1">
    <source>
        <dbReference type="SAM" id="SignalP"/>
    </source>
</evidence>
<keyword evidence="3" id="KW-1185">Reference proteome</keyword>
<protein>
    <submittedName>
        <fullName evidence="2">Uncharacterized protein</fullName>
    </submittedName>
</protein>
<feature type="chain" id="PRO_5008264801" evidence="1">
    <location>
        <begin position="35"/>
        <end position="143"/>
    </location>
</feature>
<proteinExistence type="predicted"/>
<dbReference type="InParanoid" id="A0A194R0R7"/>
<dbReference type="AlphaFoldDB" id="A0A194R0R7"/>
<dbReference type="STRING" id="76193.A0A194R0R7"/>
<sequence>MTFEKHYRGRRKLGGLSSMWEQVLLLACVAISTAQYNHFGGGFSDGYFSTSFGVPGYSGLSAAAGRDPRANTGPVLFPPSPPTGPLQSSGVVPGASGYGFVPPGSSVMIAELMGGPNLFLQTIDQFQYGPALPRYYYRGFFLR</sequence>
<evidence type="ECO:0000313" key="2">
    <source>
        <dbReference type="EMBL" id="KPJ11104.1"/>
    </source>
</evidence>
<reference evidence="2 3" key="1">
    <citation type="journal article" date="2015" name="Nat. Commun.">
        <title>Outbred genome sequencing and CRISPR/Cas9 gene editing in butterflies.</title>
        <authorList>
            <person name="Li X."/>
            <person name="Fan D."/>
            <person name="Zhang W."/>
            <person name="Liu G."/>
            <person name="Zhang L."/>
            <person name="Zhao L."/>
            <person name="Fang X."/>
            <person name="Chen L."/>
            <person name="Dong Y."/>
            <person name="Chen Y."/>
            <person name="Ding Y."/>
            <person name="Zhao R."/>
            <person name="Feng M."/>
            <person name="Zhu Y."/>
            <person name="Feng Y."/>
            <person name="Jiang X."/>
            <person name="Zhu D."/>
            <person name="Xiang H."/>
            <person name="Feng X."/>
            <person name="Li S."/>
            <person name="Wang J."/>
            <person name="Zhang G."/>
            <person name="Kronforst M.R."/>
            <person name="Wang W."/>
        </authorList>
    </citation>
    <scope>NUCLEOTIDE SEQUENCE [LARGE SCALE GENOMIC DNA]</scope>
    <source>
        <strain evidence="2">Ya'a_city_454_Pm</strain>
        <tissue evidence="2">Whole body</tissue>
    </source>
</reference>
<keyword evidence="1" id="KW-0732">Signal</keyword>
<evidence type="ECO:0000313" key="3">
    <source>
        <dbReference type="Proteomes" id="UP000053240"/>
    </source>
</evidence>